<dbReference type="SUPFAM" id="SSF54826">
    <property type="entry name" value="Enolase N-terminal domain-like"/>
    <property type="match status" value="1"/>
</dbReference>
<comment type="similarity">
    <text evidence="1 8">Belongs to the mandelate racemase/muconate lactonizing enzyme family.</text>
</comment>
<feature type="binding site" evidence="6">
    <location>
        <position position="298"/>
    </location>
    <ligand>
        <name>substrate</name>
    </ligand>
</feature>
<gene>
    <name evidence="10" type="ORF">E3U55_09640</name>
</gene>
<dbReference type="Gene3D" id="3.30.390.10">
    <property type="entry name" value="Enolase-like, N-terminal domain"/>
    <property type="match status" value="1"/>
</dbReference>
<dbReference type="InterPro" id="IPR013342">
    <property type="entry name" value="Mandelate_racemase_C"/>
</dbReference>
<reference evidence="10 11" key="1">
    <citation type="submission" date="2019-03" db="EMBL/GenBank/DDBJ databases">
        <authorList>
            <person name="He R.-H."/>
        </authorList>
    </citation>
    <scope>NUCLEOTIDE SEQUENCE [LARGE SCALE GENOMIC DNA]</scope>
    <source>
        <strain evidence="11">SH 714</strain>
    </source>
</reference>
<accession>A0A4Y8IMP7</accession>
<dbReference type="InterPro" id="IPR034603">
    <property type="entry name" value="Dipeptide_epimerase"/>
</dbReference>
<dbReference type="GO" id="GO:0016855">
    <property type="term" value="F:racemase and epimerase activity, acting on amino acids and derivatives"/>
    <property type="evidence" value="ECO:0007669"/>
    <property type="project" value="UniProtKB-UniRule"/>
</dbReference>
<dbReference type="SFLD" id="SFLDF00009">
    <property type="entry name" value="o-succinylbenzoate_synthase"/>
    <property type="match status" value="1"/>
</dbReference>
<feature type="binding site" evidence="7">
    <location>
        <position position="219"/>
    </location>
    <ligand>
        <name>Mg(2+)</name>
        <dbReference type="ChEBI" id="CHEBI:18420"/>
    </ligand>
</feature>
<dbReference type="EMBL" id="SOPW01000009">
    <property type="protein sequence ID" value="TFB21076.1"/>
    <property type="molecule type" value="Genomic_DNA"/>
</dbReference>
<dbReference type="InterPro" id="IPR029065">
    <property type="entry name" value="Enolase_C-like"/>
</dbReference>
<proteinExistence type="inferred from homology"/>
<feature type="binding site" evidence="6">
    <location>
        <position position="135"/>
    </location>
    <ligand>
        <name>substrate</name>
    </ligand>
</feature>
<dbReference type="SFLD" id="SFLDG00180">
    <property type="entry name" value="muconate_cycloisomerase"/>
    <property type="match status" value="2"/>
</dbReference>
<dbReference type="CDD" id="cd03319">
    <property type="entry name" value="L-Ala-DL-Glu_epimerase"/>
    <property type="match status" value="1"/>
</dbReference>
<feature type="active site" description="Proton acceptor; specific for (S)-substrate epimerization" evidence="5">
    <location>
        <position position="268"/>
    </location>
</feature>
<feature type="binding site" evidence="6">
    <location>
        <position position="323"/>
    </location>
    <ligand>
        <name>substrate</name>
    </ligand>
</feature>
<dbReference type="SUPFAM" id="SSF51604">
    <property type="entry name" value="Enolase C-terminal domain-like"/>
    <property type="match status" value="1"/>
</dbReference>
<feature type="binding site" evidence="7">
    <location>
        <position position="191"/>
    </location>
    <ligand>
        <name>Mg(2+)</name>
        <dbReference type="ChEBI" id="CHEBI:18420"/>
    </ligand>
</feature>
<dbReference type="PANTHER" id="PTHR48073:SF2">
    <property type="entry name" value="O-SUCCINYLBENZOATE SYNTHASE"/>
    <property type="match status" value="1"/>
</dbReference>
<dbReference type="InterPro" id="IPR029017">
    <property type="entry name" value="Enolase-like_N"/>
</dbReference>
<evidence type="ECO:0000313" key="11">
    <source>
        <dbReference type="Proteomes" id="UP000297975"/>
    </source>
</evidence>
<dbReference type="SMART" id="SM00922">
    <property type="entry name" value="MR_MLE"/>
    <property type="match status" value="1"/>
</dbReference>
<evidence type="ECO:0000256" key="4">
    <source>
        <dbReference type="ARBA" id="ARBA00023235"/>
    </source>
</evidence>
<dbReference type="SFLD" id="SFLDF00010">
    <property type="entry name" value="dipeptide_epimerase"/>
    <property type="match status" value="1"/>
</dbReference>
<keyword evidence="4 8" id="KW-0413">Isomerase</keyword>
<dbReference type="GO" id="GO:0000287">
    <property type="term" value="F:magnesium ion binding"/>
    <property type="evidence" value="ECO:0007669"/>
    <property type="project" value="UniProtKB-ARBA"/>
</dbReference>
<feature type="binding site" evidence="7">
    <location>
        <position position="244"/>
    </location>
    <ligand>
        <name>Mg(2+)</name>
        <dbReference type="ChEBI" id="CHEBI:18420"/>
    </ligand>
</feature>
<dbReference type="InterPro" id="IPR036849">
    <property type="entry name" value="Enolase-like_C_sf"/>
</dbReference>
<sequence length="365" mass="40475">MKIKSIETFSITVPLKQPFKTALRTVTKLKTIIVKITLEDGTVGYGEAPPTHVITGETKQSIEACIHEVLKPLLVGKSIHHLESLFDDMKRSIVGNSSAKAAVDIALYDCFAQLAEMPLYQLLGGWKNSIETDYTVSVNEPDLMAQHASNYINQGFNILKIKVGKDTIHQDIERIQTIREHVGHEPNIRLDANQGWSVKEAIYAINHMEDLQLNIELIEQPVPAHDIKGLKQVTQHTHTPIMADESVFSLYDAKGVLELGAADLINIKLMKSGGIHEALKIVRLAEAYNVECMVGSMIETKLGITAASHLAASQKNITRYDFDAPLMLSHDVVDGGVYYDKNIIHLPDQPGLGINFIKESMNSYD</sequence>
<dbReference type="Proteomes" id="UP000297975">
    <property type="component" value="Unassembled WGS sequence"/>
</dbReference>
<evidence type="ECO:0000256" key="3">
    <source>
        <dbReference type="ARBA" id="ARBA00022842"/>
    </source>
</evidence>
<dbReference type="Gene3D" id="3.20.20.120">
    <property type="entry name" value="Enolase-like C-terminal domain"/>
    <property type="match status" value="1"/>
</dbReference>
<feature type="domain" description="Mandelate racemase/muconate lactonizing enzyme C-terminal" evidence="9">
    <location>
        <begin position="141"/>
        <end position="240"/>
    </location>
</feature>
<evidence type="ECO:0000256" key="2">
    <source>
        <dbReference type="ARBA" id="ARBA00022723"/>
    </source>
</evidence>
<evidence type="ECO:0000256" key="1">
    <source>
        <dbReference type="ARBA" id="ARBA00008031"/>
    </source>
</evidence>
<dbReference type="Pfam" id="PF02746">
    <property type="entry name" value="MR_MLE_N"/>
    <property type="match status" value="1"/>
</dbReference>
<comment type="cofactor">
    <cofactor evidence="7 8">
        <name>Mg(2+)</name>
        <dbReference type="ChEBI" id="CHEBI:18420"/>
    </cofactor>
    <text evidence="7 8">Binds 1 Mg(2+) ion per subunit.</text>
</comment>
<evidence type="ECO:0000256" key="7">
    <source>
        <dbReference type="PIRSR" id="PIRSR634603-3"/>
    </source>
</evidence>
<keyword evidence="3 7" id="KW-0460">Magnesium</keyword>
<dbReference type="RefSeq" id="WP_134340217.1">
    <property type="nucleotide sequence ID" value="NZ_SOPW01000009.1"/>
</dbReference>
<dbReference type="SFLD" id="SFLDS00001">
    <property type="entry name" value="Enolase"/>
    <property type="match status" value="2"/>
</dbReference>
<feature type="binding site" evidence="6">
    <location>
        <position position="321"/>
    </location>
    <ligand>
        <name>substrate</name>
    </ligand>
</feature>
<name>A0A4Y8IMP7_9BACI</name>
<comment type="caution">
    <text evidence="10">The sequence shown here is derived from an EMBL/GenBank/DDBJ whole genome shotgun (WGS) entry which is preliminary data.</text>
</comment>
<evidence type="ECO:0000256" key="5">
    <source>
        <dbReference type="PIRSR" id="PIRSR634603-1"/>
    </source>
</evidence>
<dbReference type="FunFam" id="3.30.390.10:FF:000009">
    <property type="entry name" value="Hydrophobic dipeptide epimerase"/>
    <property type="match status" value="1"/>
</dbReference>
<dbReference type="AlphaFoldDB" id="A0A4Y8IMP7"/>
<evidence type="ECO:0000259" key="9">
    <source>
        <dbReference type="SMART" id="SM00922"/>
    </source>
</evidence>
<dbReference type="PANTHER" id="PTHR48073">
    <property type="entry name" value="O-SUCCINYLBENZOATE SYNTHASE-RELATED"/>
    <property type="match status" value="1"/>
</dbReference>
<protein>
    <recommendedName>
        <fullName evidence="8">Dipeptide epimerase</fullName>
        <ecNumber evidence="8">5.1.1.-</ecNumber>
    </recommendedName>
</protein>
<dbReference type="Pfam" id="PF13378">
    <property type="entry name" value="MR_MLE_C"/>
    <property type="match status" value="1"/>
</dbReference>
<evidence type="ECO:0000256" key="8">
    <source>
        <dbReference type="RuleBase" id="RU366006"/>
    </source>
</evidence>
<keyword evidence="11" id="KW-1185">Reference proteome</keyword>
<dbReference type="OrthoDB" id="9775391at2"/>
<feature type="binding site" evidence="6">
    <location>
        <position position="24"/>
    </location>
    <ligand>
        <name>substrate</name>
    </ligand>
</feature>
<dbReference type="GO" id="GO:0006518">
    <property type="term" value="P:peptide metabolic process"/>
    <property type="evidence" value="ECO:0007669"/>
    <property type="project" value="UniProtKB-ARBA"/>
</dbReference>
<dbReference type="InterPro" id="IPR013341">
    <property type="entry name" value="Mandelate_racemase_N_dom"/>
</dbReference>
<feature type="active site" description="Proton acceptor; specific for (R)-substrate epimerization" evidence="5">
    <location>
        <position position="162"/>
    </location>
</feature>
<feature type="binding site" evidence="6">
    <location>
        <position position="160"/>
    </location>
    <ligand>
        <name>substrate</name>
    </ligand>
</feature>
<evidence type="ECO:0000256" key="6">
    <source>
        <dbReference type="PIRSR" id="PIRSR634603-2"/>
    </source>
</evidence>
<evidence type="ECO:0000313" key="10">
    <source>
        <dbReference type="EMBL" id="TFB21076.1"/>
    </source>
</evidence>
<dbReference type="EC" id="5.1.1.-" evidence="8"/>
<feature type="binding site" evidence="6">
    <location>
        <position position="296"/>
    </location>
    <ligand>
        <name>substrate</name>
    </ligand>
</feature>
<organism evidence="10 11">
    <name type="scientific">Filobacillus milosensis</name>
    <dbReference type="NCBI Taxonomy" id="94137"/>
    <lineage>
        <taxon>Bacteria</taxon>
        <taxon>Bacillati</taxon>
        <taxon>Bacillota</taxon>
        <taxon>Bacilli</taxon>
        <taxon>Bacillales</taxon>
        <taxon>Bacillaceae</taxon>
        <taxon>Filobacillus</taxon>
    </lineage>
</organism>
<keyword evidence="2 7" id="KW-0479">Metal-binding</keyword>